<reference evidence="5 6" key="1">
    <citation type="journal article" date="2017" name="ISME J.">
        <title>Potential for microbial H2 and metal transformations associated with novel bacteria and archaea in deep terrestrial subsurface sediments.</title>
        <authorList>
            <person name="Hernsdorf A.W."/>
            <person name="Amano Y."/>
            <person name="Miyakawa K."/>
            <person name="Ise K."/>
            <person name="Suzuki Y."/>
            <person name="Anantharaman K."/>
            <person name="Probst A."/>
            <person name="Burstein D."/>
            <person name="Thomas B.C."/>
            <person name="Banfield J.F."/>
        </authorList>
    </citation>
    <scope>NUCLEOTIDE SEQUENCE [LARGE SCALE GENOMIC DNA]</scope>
    <source>
        <strain evidence="5">HGW-Wallbacteria-1</strain>
    </source>
</reference>
<sequence length="297" mass="31461">MLSFSRILNMARSRKPRPVAVSDGAGASVIKALKKATDEGMCVPHLVGDSDKIIALAKDAGLREYEIIHCTDPVETAKTAVSLVKNGTCSLLMKGKSDTKTLMQAVLDREKGLRTGNRMSHVAAVEVPLLQKVFFITDGGINPHPDLELKKMILANAVTAAIALGIKKPKAAVLCAQEAVKNDQPETLDAVALVEHFNNGGFPGLDFLEGPMATDVALSRRAATIKGIESSVSGCADILLVPDLASGNIMAKSILYLVPDRIFGGVVMGASCPIILLSRADEETEKYHSISLACAMV</sequence>
<dbReference type="PANTHER" id="PTHR43356">
    <property type="entry name" value="PHOSPHATE ACETYLTRANSFERASE"/>
    <property type="match status" value="1"/>
</dbReference>
<evidence type="ECO:0000256" key="1">
    <source>
        <dbReference type="ARBA" id="ARBA00005656"/>
    </source>
</evidence>
<evidence type="ECO:0000259" key="4">
    <source>
        <dbReference type="Pfam" id="PF01515"/>
    </source>
</evidence>
<comment type="caution">
    <text evidence="5">The sequence shown here is derived from an EMBL/GenBank/DDBJ whole genome shotgun (WGS) entry which is preliminary data.</text>
</comment>
<gene>
    <name evidence="5" type="ORF">CVV64_09705</name>
</gene>
<evidence type="ECO:0000313" key="6">
    <source>
        <dbReference type="Proteomes" id="UP000233256"/>
    </source>
</evidence>
<dbReference type="SUPFAM" id="SSF53659">
    <property type="entry name" value="Isocitrate/Isopropylmalate dehydrogenase-like"/>
    <property type="match status" value="1"/>
</dbReference>
<feature type="domain" description="Phosphate acetyl/butaryl transferase" evidence="4">
    <location>
        <begin position="76"/>
        <end position="293"/>
    </location>
</feature>
<proteinExistence type="inferred from homology"/>
<name>A0A2N1PQS0_9BACT</name>
<organism evidence="5 6">
    <name type="scientific">Candidatus Wallbacteria bacterium HGW-Wallbacteria-1</name>
    <dbReference type="NCBI Taxonomy" id="2013854"/>
    <lineage>
        <taxon>Bacteria</taxon>
        <taxon>Candidatus Walliibacteriota</taxon>
    </lineage>
</organism>
<dbReference type="InterPro" id="IPR012147">
    <property type="entry name" value="P_Ac_Bu_trans"/>
</dbReference>
<dbReference type="AlphaFoldDB" id="A0A2N1PQS0"/>
<dbReference type="Proteomes" id="UP000233256">
    <property type="component" value="Unassembled WGS sequence"/>
</dbReference>
<dbReference type="GO" id="GO:0016746">
    <property type="term" value="F:acyltransferase activity"/>
    <property type="evidence" value="ECO:0007669"/>
    <property type="project" value="UniProtKB-KW"/>
</dbReference>
<dbReference type="EMBL" id="PGXC01000005">
    <property type="protein sequence ID" value="PKK90622.1"/>
    <property type="molecule type" value="Genomic_DNA"/>
</dbReference>
<evidence type="ECO:0000313" key="5">
    <source>
        <dbReference type="EMBL" id="PKK90622.1"/>
    </source>
</evidence>
<keyword evidence="3" id="KW-0012">Acyltransferase</keyword>
<accession>A0A2N1PQS0</accession>
<dbReference type="PIRSF" id="PIRSF000428">
    <property type="entry name" value="P_Ac_trans"/>
    <property type="match status" value="1"/>
</dbReference>
<evidence type="ECO:0000256" key="3">
    <source>
        <dbReference type="ARBA" id="ARBA00023315"/>
    </source>
</evidence>
<keyword evidence="2 5" id="KW-0808">Transferase</keyword>
<protein>
    <submittedName>
        <fullName evidence="5">Phosphate butyryltransferase</fullName>
    </submittedName>
</protein>
<dbReference type="Pfam" id="PF01515">
    <property type="entry name" value="PTA_PTB"/>
    <property type="match status" value="1"/>
</dbReference>
<dbReference type="InterPro" id="IPR050500">
    <property type="entry name" value="Phos_Acetyltrans/Butyryltrans"/>
</dbReference>
<dbReference type="Gene3D" id="3.40.718.10">
    <property type="entry name" value="Isopropylmalate Dehydrogenase"/>
    <property type="match status" value="1"/>
</dbReference>
<comment type="similarity">
    <text evidence="1">Belongs to the phosphate acetyltransferase and butyryltransferase family.</text>
</comment>
<evidence type="ECO:0000256" key="2">
    <source>
        <dbReference type="ARBA" id="ARBA00022679"/>
    </source>
</evidence>
<dbReference type="PANTHER" id="PTHR43356:SF2">
    <property type="entry name" value="PHOSPHATE ACETYLTRANSFERASE"/>
    <property type="match status" value="1"/>
</dbReference>
<dbReference type="InterPro" id="IPR002505">
    <property type="entry name" value="PTA_PTB"/>
</dbReference>